<dbReference type="PROSITE" id="PS50043">
    <property type="entry name" value="HTH_LUXR_2"/>
    <property type="match status" value="1"/>
</dbReference>
<dbReference type="InterPro" id="IPR016032">
    <property type="entry name" value="Sig_transdc_resp-reg_C-effctor"/>
</dbReference>
<dbReference type="SMART" id="SM00448">
    <property type="entry name" value="REC"/>
    <property type="match status" value="1"/>
</dbReference>
<evidence type="ECO:0000259" key="8">
    <source>
        <dbReference type="PROSITE" id="PS50110"/>
    </source>
</evidence>
<protein>
    <submittedName>
        <fullName evidence="9">DNA-binding response regulator, NarL/FixJ family, contains REC and HTH domains</fullName>
    </submittedName>
</protein>
<dbReference type="STRING" id="392015.SAMN05421543_11415"/>
<dbReference type="Pfam" id="PF00196">
    <property type="entry name" value="GerE"/>
    <property type="match status" value="1"/>
</dbReference>
<dbReference type="eggNOG" id="COG2197">
    <property type="taxonomic scope" value="Bacteria"/>
</dbReference>
<feature type="region of interest" description="Disordered" evidence="6">
    <location>
        <begin position="145"/>
        <end position="169"/>
    </location>
</feature>
<dbReference type="InterPro" id="IPR011006">
    <property type="entry name" value="CheY-like_superfamily"/>
</dbReference>
<dbReference type="OrthoDB" id="9779069at2"/>
<dbReference type="Gene3D" id="3.40.50.2300">
    <property type="match status" value="1"/>
</dbReference>
<feature type="domain" description="Response regulatory" evidence="8">
    <location>
        <begin position="5"/>
        <end position="121"/>
    </location>
</feature>
<dbReference type="SUPFAM" id="SSF52172">
    <property type="entry name" value="CheY-like"/>
    <property type="match status" value="1"/>
</dbReference>
<dbReference type="EMBL" id="FPBV01000014">
    <property type="protein sequence ID" value="SFU93200.1"/>
    <property type="molecule type" value="Genomic_DNA"/>
</dbReference>
<keyword evidence="3 9" id="KW-0238">DNA-binding</keyword>
<dbReference type="GO" id="GO:0003677">
    <property type="term" value="F:DNA binding"/>
    <property type="evidence" value="ECO:0007669"/>
    <property type="project" value="UniProtKB-KW"/>
</dbReference>
<dbReference type="InterPro" id="IPR039420">
    <property type="entry name" value="WalR-like"/>
</dbReference>
<dbReference type="AlphaFoldDB" id="A0A1I7K6Z9"/>
<evidence type="ECO:0000259" key="7">
    <source>
        <dbReference type="PROSITE" id="PS50043"/>
    </source>
</evidence>
<gene>
    <name evidence="9" type="ORF">SAMN05421543_11415</name>
</gene>
<feature type="modified residue" description="4-aspartylphosphate" evidence="5">
    <location>
        <position position="56"/>
    </location>
</feature>
<keyword evidence="10" id="KW-1185">Reference proteome</keyword>
<name>A0A1I7K6Z9_9BACL</name>
<dbReference type="PANTHER" id="PTHR43214">
    <property type="entry name" value="TWO-COMPONENT RESPONSE REGULATOR"/>
    <property type="match status" value="1"/>
</dbReference>
<keyword evidence="2" id="KW-0805">Transcription regulation</keyword>
<evidence type="ECO:0000256" key="4">
    <source>
        <dbReference type="ARBA" id="ARBA00023163"/>
    </source>
</evidence>
<keyword evidence="1 5" id="KW-0597">Phosphoprotein</keyword>
<dbReference type="CDD" id="cd17535">
    <property type="entry name" value="REC_NarL-like"/>
    <property type="match status" value="1"/>
</dbReference>
<evidence type="ECO:0000313" key="10">
    <source>
        <dbReference type="Proteomes" id="UP000183508"/>
    </source>
</evidence>
<dbReference type="InterPro" id="IPR001789">
    <property type="entry name" value="Sig_transdc_resp-reg_receiver"/>
</dbReference>
<dbReference type="Proteomes" id="UP000183508">
    <property type="component" value="Unassembled WGS sequence"/>
</dbReference>
<evidence type="ECO:0000256" key="1">
    <source>
        <dbReference type="ARBA" id="ARBA00022553"/>
    </source>
</evidence>
<dbReference type="PANTHER" id="PTHR43214:SF43">
    <property type="entry name" value="TWO-COMPONENT RESPONSE REGULATOR"/>
    <property type="match status" value="1"/>
</dbReference>
<keyword evidence="4" id="KW-0804">Transcription</keyword>
<evidence type="ECO:0000313" key="9">
    <source>
        <dbReference type="EMBL" id="SFU93200.1"/>
    </source>
</evidence>
<organism evidence="9 10">
    <name type="scientific">Alicyclobacillus macrosporangiidus</name>
    <dbReference type="NCBI Taxonomy" id="392015"/>
    <lineage>
        <taxon>Bacteria</taxon>
        <taxon>Bacillati</taxon>
        <taxon>Bacillota</taxon>
        <taxon>Bacilli</taxon>
        <taxon>Bacillales</taxon>
        <taxon>Alicyclobacillaceae</taxon>
        <taxon>Alicyclobacillus</taxon>
    </lineage>
</organism>
<dbReference type="PROSITE" id="PS50110">
    <property type="entry name" value="RESPONSE_REGULATORY"/>
    <property type="match status" value="1"/>
</dbReference>
<dbReference type="PROSITE" id="PS00622">
    <property type="entry name" value="HTH_LUXR_1"/>
    <property type="match status" value="1"/>
</dbReference>
<dbReference type="GO" id="GO:0000160">
    <property type="term" value="P:phosphorelay signal transduction system"/>
    <property type="evidence" value="ECO:0007669"/>
    <property type="project" value="InterPro"/>
</dbReference>
<accession>A0A1I7K6Z9</accession>
<dbReference type="FunFam" id="1.10.10.10:FF:000153">
    <property type="entry name" value="LuxR family transcriptional regulator"/>
    <property type="match status" value="1"/>
</dbReference>
<evidence type="ECO:0000256" key="3">
    <source>
        <dbReference type="ARBA" id="ARBA00023125"/>
    </source>
</evidence>
<sequence length="235" mass="26195">MDRYKVLVADDNDRARRAVCTWLAREDRFHVVAEAANGMDAVRLTRLHHPDLVLMDLRMPGMDGWEATRCIKRDLPDITVVVLSVSDDPADLFEAVRAGAQGYLVKRMHPEDWIAYLLRVMDGDGPLPREMALRLWSSFRPAASDGHGAAGGGEERTPGRTGPFGGRLDSARADKLTAREQEVLRLVRTGATNREIADALFISENTVKNHIKNILAKLHLHNRVQLAAYRVPSGE</sequence>
<dbReference type="RefSeq" id="WP_074953581.1">
    <property type="nucleotide sequence ID" value="NZ_FPBV01000014.1"/>
</dbReference>
<evidence type="ECO:0000256" key="5">
    <source>
        <dbReference type="PROSITE-ProRule" id="PRU00169"/>
    </source>
</evidence>
<evidence type="ECO:0000256" key="2">
    <source>
        <dbReference type="ARBA" id="ARBA00023015"/>
    </source>
</evidence>
<dbReference type="CDD" id="cd06170">
    <property type="entry name" value="LuxR_C_like"/>
    <property type="match status" value="1"/>
</dbReference>
<dbReference type="Pfam" id="PF00072">
    <property type="entry name" value="Response_reg"/>
    <property type="match status" value="1"/>
</dbReference>
<feature type="domain" description="HTH luxR-type" evidence="7">
    <location>
        <begin position="169"/>
        <end position="234"/>
    </location>
</feature>
<dbReference type="GO" id="GO:0006355">
    <property type="term" value="P:regulation of DNA-templated transcription"/>
    <property type="evidence" value="ECO:0007669"/>
    <property type="project" value="InterPro"/>
</dbReference>
<proteinExistence type="predicted"/>
<evidence type="ECO:0000256" key="6">
    <source>
        <dbReference type="SAM" id="MobiDB-lite"/>
    </source>
</evidence>
<dbReference type="InterPro" id="IPR000792">
    <property type="entry name" value="Tscrpt_reg_LuxR_C"/>
</dbReference>
<dbReference type="PRINTS" id="PR00038">
    <property type="entry name" value="HTHLUXR"/>
</dbReference>
<dbReference type="InterPro" id="IPR058245">
    <property type="entry name" value="NreC/VraR/RcsB-like_REC"/>
</dbReference>
<reference evidence="10" key="1">
    <citation type="submission" date="2016-10" db="EMBL/GenBank/DDBJ databases">
        <authorList>
            <person name="Varghese N."/>
        </authorList>
    </citation>
    <scope>NUCLEOTIDE SEQUENCE [LARGE SCALE GENOMIC DNA]</scope>
    <source>
        <strain evidence="10">DSM 17980</strain>
    </source>
</reference>
<dbReference type="SUPFAM" id="SSF46894">
    <property type="entry name" value="C-terminal effector domain of the bipartite response regulators"/>
    <property type="match status" value="1"/>
</dbReference>
<dbReference type="SMART" id="SM00421">
    <property type="entry name" value="HTH_LUXR"/>
    <property type="match status" value="1"/>
</dbReference>